<dbReference type="GO" id="GO:0043041">
    <property type="term" value="P:amino acid activation for nonribosomal peptide biosynthetic process"/>
    <property type="evidence" value="ECO:0007669"/>
    <property type="project" value="TreeGrafter"/>
</dbReference>
<keyword evidence="7" id="KW-1185">Reference proteome</keyword>
<dbReference type="PROSITE" id="PS50075">
    <property type="entry name" value="CARRIER"/>
    <property type="match status" value="1"/>
</dbReference>
<dbReference type="EMBL" id="KZ559611">
    <property type="protein sequence ID" value="PLN76746.1"/>
    <property type="molecule type" value="Genomic_DNA"/>
</dbReference>
<dbReference type="InterPro" id="IPR020845">
    <property type="entry name" value="AMP-binding_CS"/>
</dbReference>
<evidence type="ECO:0000256" key="2">
    <source>
        <dbReference type="ARBA" id="ARBA00022553"/>
    </source>
</evidence>
<dbReference type="Gene3D" id="3.30.559.30">
    <property type="entry name" value="Nonribosomal peptide synthetase, condensation domain"/>
    <property type="match status" value="2"/>
</dbReference>
<comment type="similarity">
    <text evidence="4">Belongs to the NRP synthetase family.</text>
</comment>
<organism evidence="6 7">
    <name type="scientific">Aspergillus taichungensis</name>
    <dbReference type="NCBI Taxonomy" id="482145"/>
    <lineage>
        <taxon>Eukaryota</taxon>
        <taxon>Fungi</taxon>
        <taxon>Dikarya</taxon>
        <taxon>Ascomycota</taxon>
        <taxon>Pezizomycotina</taxon>
        <taxon>Eurotiomycetes</taxon>
        <taxon>Eurotiomycetidae</taxon>
        <taxon>Eurotiales</taxon>
        <taxon>Aspergillaceae</taxon>
        <taxon>Aspergillus</taxon>
        <taxon>Aspergillus subgen. Circumdati</taxon>
    </lineage>
</organism>
<evidence type="ECO:0000256" key="1">
    <source>
        <dbReference type="ARBA" id="ARBA00022450"/>
    </source>
</evidence>
<keyword evidence="2" id="KW-0597">Phosphoprotein</keyword>
<dbReference type="CDD" id="cd19542">
    <property type="entry name" value="CT_NRPS-like"/>
    <property type="match status" value="1"/>
</dbReference>
<dbReference type="OrthoDB" id="416786at2759"/>
<dbReference type="InterPro" id="IPR036736">
    <property type="entry name" value="ACP-like_sf"/>
</dbReference>
<dbReference type="InterPro" id="IPR023213">
    <property type="entry name" value="CAT-like_dom_sf"/>
</dbReference>
<dbReference type="Proteomes" id="UP000235023">
    <property type="component" value="Unassembled WGS sequence"/>
</dbReference>
<feature type="domain" description="Carrier" evidence="5">
    <location>
        <begin position="785"/>
        <end position="861"/>
    </location>
</feature>
<reference evidence="7" key="1">
    <citation type="submission" date="2017-12" db="EMBL/GenBank/DDBJ databases">
        <authorList>
            <consortium name="DOE Joint Genome Institute"/>
            <person name="Mondo S.J."/>
            <person name="Kjaerbolling I."/>
            <person name="Vesth T.C."/>
            <person name="Frisvad J.C."/>
            <person name="Nybo J.L."/>
            <person name="Theobald S."/>
            <person name="Kuo A."/>
            <person name="Bowyer P."/>
            <person name="Matsuda Y."/>
            <person name="Lyhne E.K."/>
            <person name="Kogle M.E."/>
            <person name="Clum A."/>
            <person name="Lipzen A."/>
            <person name="Salamov A."/>
            <person name="Ngan C.Y."/>
            <person name="Daum C."/>
            <person name="Chiniquy J."/>
            <person name="Barry K."/>
            <person name="LaButti K."/>
            <person name="Haridas S."/>
            <person name="Simmons B.A."/>
            <person name="Magnuson J.K."/>
            <person name="Mortensen U.H."/>
            <person name="Larsen T.O."/>
            <person name="Grigoriev I.V."/>
            <person name="Baker S.E."/>
            <person name="Andersen M.R."/>
            <person name="Nordberg H.P."/>
            <person name="Cantor M.N."/>
            <person name="Hua S.X."/>
        </authorList>
    </citation>
    <scope>NUCLEOTIDE SEQUENCE [LARGE SCALE GENOMIC DNA]</scope>
    <source>
        <strain evidence="7">IBT 19404</strain>
    </source>
</reference>
<keyword evidence="1" id="KW-0596">Phosphopantetheine</keyword>
<dbReference type="InterPro" id="IPR000873">
    <property type="entry name" value="AMP-dep_synth/lig_dom"/>
</dbReference>
<dbReference type="Pfam" id="PF00668">
    <property type="entry name" value="Condensation"/>
    <property type="match status" value="1"/>
</dbReference>
<dbReference type="GO" id="GO:0044550">
    <property type="term" value="P:secondary metabolite biosynthetic process"/>
    <property type="evidence" value="ECO:0007669"/>
    <property type="project" value="TreeGrafter"/>
</dbReference>
<dbReference type="Gene3D" id="1.10.1200.10">
    <property type="entry name" value="ACP-like"/>
    <property type="match status" value="1"/>
</dbReference>
<dbReference type="PROSITE" id="PS00455">
    <property type="entry name" value="AMP_BINDING"/>
    <property type="match status" value="1"/>
</dbReference>
<dbReference type="Pfam" id="PF00501">
    <property type="entry name" value="AMP-binding"/>
    <property type="match status" value="1"/>
</dbReference>
<dbReference type="InterPro" id="IPR009081">
    <property type="entry name" value="PP-bd_ACP"/>
</dbReference>
<dbReference type="SUPFAM" id="SSF47336">
    <property type="entry name" value="ACP-like"/>
    <property type="match status" value="1"/>
</dbReference>
<dbReference type="PANTHER" id="PTHR45527:SF16">
    <property type="entry name" value="NONRIBOSOMAL PEPTIDE SYNTHASE ATNA-RELATED"/>
    <property type="match status" value="1"/>
</dbReference>
<evidence type="ECO:0000259" key="5">
    <source>
        <dbReference type="PROSITE" id="PS50075"/>
    </source>
</evidence>
<dbReference type="Gene3D" id="3.40.50.12780">
    <property type="entry name" value="N-terminal domain of ligase-like"/>
    <property type="match status" value="1"/>
</dbReference>
<evidence type="ECO:0000313" key="6">
    <source>
        <dbReference type="EMBL" id="PLN76746.1"/>
    </source>
</evidence>
<dbReference type="InterPro" id="IPR001242">
    <property type="entry name" value="Condensation_dom"/>
</dbReference>
<dbReference type="InterPro" id="IPR045851">
    <property type="entry name" value="AMP-bd_C_sf"/>
</dbReference>
<dbReference type="GO" id="GO:0005737">
    <property type="term" value="C:cytoplasm"/>
    <property type="evidence" value="ECO:0007669"/>
    <property type="project" value="TreeGrafter"/>
</dbReference>
<dbReference type="CDD" id="cd05918">
    <property type="entry name" value="A_NRPS_SidN3_like"/>
    <property type="match status" value="1"/>
</dbReference>
<dbReference type="PANTHER" id="PTHR45527">
    <property type="entry name" value="NONRIBOSOMAL PEPTIDE SYNTHETASE"/>
    <property type="match status" value="1"/>
</dbReference>
<dbReference type="Gene3D" id="3.30.300.30">
    <property type="match status" value="1"/>
</dbReference>
<dbReference type="GO" id="GO:0016874">
    <property type="term" value="F:ligase activity"/>
    <property type="evidence" value="ECO:0007669"/>
    <property type="project" value="UniProtKB-KW"/>
</dbReference>
<name>A0A2J5HI92_9EURO</name>
<keyword evidence="3" id="KW-0436">Ligase</keyword>
<dbReference type="InterPro" id="IPR042099">
    <property type="entry name" value="ANL_N_sf"/>
</dbReference>
<dbReference type="GO" id="GO:0031177">
    <property type="term" value="F:phosphopantetheine binding"/>
    <property type="evidence" value="ECO:0007669"/>
    <property type="project" value="TreeGrafter"/>
</dbReference>
<dbReference type="Pfam" id="PF00550">
    <property type="entry name" value="PP-binding"/>
    <property type="match status" value="1"/>
</dbReference>
<sequence>MSSLNLASELEYVEPCHFPVLRSGRVESPTNETYSSRLYLPKKEVRLESATEGLTTRDLCMFAFALTLKIYIGTDRISCGLLTSAQSHADGVAEPSKAYVLRADLDASATLLENFQKWALVSLTGSDGEIIGGQFHDFEAQAGFKHFNTTLCISGLQEQTHENLFNSDMTVHVEERIPAISADIIRVTLHYRSNLLDRWCAQNVLATFETILFAIQTNVNVKLASVNLISSRDEQTIHSWNAKLLLPARQTLNEHFEKIFRDNVDKESVYTSDGSFTYGELDDLSTVLAARLMRLGLKQNMVVPICMNKSRWGTCAMAAIWKAGGAIATMDPAYPDSRLDAIVEEVQARFVISDAAYASRFGKAGVHVISDLEDLPRLLETEGLPVSRADAWSMGDVKPDNVAFVAFTSGSSGRPKGVVHTHNRLTSEHQSYGWNVEYNGGARILQFGSYAFIAGVGDNFRALLHGATLCVPSETERTSGLAEFINRSRATRAYMTPSVIRTLDPRDVPSLKHLCVGGEPLGPDLERTWAGHVHFIQLYGASEGGFMIKDPIHPDPNNSHYQGLGLFPVGGHSWLVDPQDVNKLVPVGAVGEIIFESHELAAGYLNDPEKTAKTFINPPVWAKRRAAAGYRYLRMGDLARYETDGSMCIHGRGDAQVKIHGQRVELGDIESNLRSILPPRSEAIVELVKPFDEPDRPLLTAFCRLNSNNASLNSIQKSQMVIADARGQLEKVLPRHMVPRAFIIVKELPQNYKTDRRKLRNDASKLGYRALLASSLQEIEEPVDLPASGKEQTIAELWAQILRQDVKCIGRQSDFLVLGGDSLAAIKLVSTARLMNLELTTQDILGSPILKDMAQLAVVSEANAHAAAILPPYNHTITQRATDFQEWAALVGARNGGWIDHFVYDFRGRVDLQRLEESCKGLVEAHGILRTVFKLVDDRIYMCIPPAQDLQCSIHQVTVGQVESKSREIYAENRVSPLGAPIVRFAIIKASPTRHRLILRLSHAQYDGFCAQAFGEHLRLLYFSQPIPRTLPFHEYAKRIHEPHLIQDAESYWRGHLKNSQMPQLLRRRIARPSFENTLDGELRRLAVAPDLRCLGLNTATIVKAAWALTISSLSQSTDVIFGDFIAGRQVHIGDIETVVGPCVNFIPVRAQTAPSRSKADFLKELQTSLILAIPHQSLGFRHIIQKCTDWGQKARFSSIINFVNLDTASSGTETWIDNGENRLEVDSIYEEQQHDKTDLWLLCLPGHLSSETHSAQSKNTLDLYFRYSTRVYPKDTIDRIAALYCNALDSLATGLDEVVMIPEISDDERSFLVPTCD</sequence>
<evidence type="ECO:0000256" key="4">
    <source>
        <dbReference type="ARBA" id="ARBA00029454"/>
    </source>
</evidence>
<evidence type="ECO:0000256" key="3">
    <source>
        <dbReference type="ARBA" id="ARBA00022598"/>
    </source>
</evidence>
<dbReference type="Gene3D" id="3.30.559.10">
    <property type="entry name" value="Chloramphenicol acetyltransferase-like domain"/>
    <property type="match status" value="1"/>
</dbReference>
<evidence type="ECO:0000313" key="7">
    <source>
        <dbReference type="Proteomes" id="UP000235023"/>
    </source>
</evidence>
<protein>
    <recommendedName>
        <fullName evidence="5">Carrier domain-containing protein</fullName>
    </recommendedName>
</protein>
<dbReference type="SUPFAM" id="SSF52777">
    <property type="entry name" value="CoA-dependent acyltransferases"/>
    <property type="match status" value="3"/>
</dbReference>
<dbReference type="SUPFAM" id="SSF56801">
    <property type="entry name" value="Acetyl-CoA synthetase-like"/>
    <property type="match status" value="1"/>
</dbReference>
<proteinExistence type="inferred from homology"/>
<gene>
    <name evidence="6" type="ORF">BDW42DRAFT_15864</name>
</gene>
<accession>A0A2J5HI92</accession>